<feature type="domain" description="Xylanolytic transcriptional activator regulatory" evidence="8">
    <location>
        <begin position="224"/>
        <end position="436"/>
    </location>
</feature>
<evidence type="ECO:0000256" key="5">
    <source>
        <dbReference type="ARBA" id="ARBA00022833"/>
    </source>
</evidence>
<comment type="subcellular location">
    <subcellularLocation>
        <location evidence="1">Nucleus</location>
    </subcellularLocation>
</comment>
<gene>
    <name evidence="9" type="ORF">SBRCBS47491_010150</name>
</gene>
<evidence type="ECO:0000256" key="4">
    <source>
        <dbReference type="ARBA" id="ARBA00022771"/>
    </source>
</evidence>
<reference evidence="9 10" key="1">
    <citation type="submission" date="2024-01" db="EMBL/GenBank/DDBJ databases">
        <authorList>
            <person name="Allen C."/>
            <person name="Tagirdzhanova G."/>
        </authorList>
    </citation>
    <scope>NUCLEOTIDE SEQUENCE [LARGE SCALE GENOMIC DNA]</scope>
</reference>
<keyword evidence="10" id="KW-1185">Reference proteome</keyword>
<evidence type="ECO:0000313" key="9">
    <source>
        <dbReference type="EMBL" id="CAK7237795.1"/>
    </source>
</evidence>
<evidence type="ECO:0000256" key="7">
    <source>
        <dbReference type="SAM" id="MobiDB-lite"/>
    </source>
</evidence>
<evidence type="ECO:0000313" key="10">
    <source>
        <dbReference type="Proteomes" id="UP001642406"/>
    </source>
</evidence>
<organism evidence="9 10">
    <name type="scientific">Sporothrix bragantina</name>
    <dbReference type="NCBI Taxonomy" id="671064"/>
    <lineage>
        <taxon>Eukaryota</taxon>
        <taxon>Fungi</taxon>
        <taxon>Dikarya</taxon>
        <taxon>Ascomycota</taxon>
        <taxon>Pezizomycotina</taxon>
        <taxon>Sordariomycetes</taxon>
        <taxon>Sordariomycetidae</taxon>
        <taxon>Ophiostomatales</taxon>
        <taxon>Ophiostomataceae</taxon>
        <taxon>Sporothrix</taxon>
    </lineage>
</organism>
<evidence type="ECO:0000259" key="8">
    <source>
        <dbReference type="Pfam" id="PF04082"/>
    </source>
</evidence>
<proteinExistence type="predicted"/>
<dbReference type="PANTHER" id="PTHR40626">
    <property type="entry name" value="MIP31509P"/>
    <property type="match status" value="1"/>
</dbReference>
<keyword evidence="3" id="KW-0677">Repeat</keyword>
<evidence type="ECO:0000256" key="2">
    <source>
        <dbReference type="ARBA" id="ARBA00022723"/>
    </source>
</evidence>
<feature type="region of interest" description="Disordered" evidence="7">
    <location>
        <begin position="140"/>
        <end position="176"/>
    </location>
</feature>
<evidence type="ECO:0000256" key="6">
    <source>
        <dbReference type="ARBA" id="ARBA00023242"/>
    </source>
</evidence>
<dbReference type="Pfam" id="PF04082">
    <property type="entry name" value="Fungal_trans"/>
    <property type="match status" value="1"/>
</dbReference>
<dbReference type="Proteomes" id="UP001642406">
    <property type="component" value="Unassembled WGS sequence"/>
</dbReference>
<evidence type="ECO:0000256" key="3">
    <source>
        <dbReference type="ARBA" id="ARBA00022737"/>
    </source>
</evidence>
<dbReference type="PANTHER" id="PTHR40626:SF13">
    <property type="entry name" value="RESPIRATION FACTOR 2-RELATED"/>
    <property type="match status" value="1"/>
</dbReference>
<dbReference type="EMBL" id="CAWUHC010000208">
    <property type="protein sequence ID" value="CAK7237795.1"/>
    <property type="molecule type" value="Genomic_DNA"/>
</dbReference>
<keyword evidence="2" id="KW-0479">Metal-binding</keyword>
<name>A0ABP0D1Y7_9PEZI</name>
<comment type="caution">
    <text evidence="9">The sequence shown here is derived from an EMBL/GenBank/DDBJ whole genome shotgun (WGS) entry which is preliminary data.</text>
</comment>
<dbReference type="InterPro" id="IPR051059">
    <property type="entry name" value="VerF-like"/>
</dbReference>
<accession>A0ABP0D1Y7</accession>
<sequence>MDPNAALEEMLFENSNLGQPKPSELLSNFDGHLEPSQMVSDNVYAEPAANIVAAAHSSSGAGLAHETRPNANFSTLHTGGLPVSDHMAFLQALNLLGSECATVEDEFHYGPNSGIPQDSATFPWWQANFGSLDAVHHQISEQQVLRSRSESMPSSDSGGHPVRSVSSADTSGRLPRVLEETPTSPLQLLIDENTYNSLQLDTYSRLRADYTLPVKNCRDLQQTLNSYLDGFHRHCPILHIASMKLDKTPSPLVWAMCCIGSLYRLDREKAQHLHELASSMLPSGARRYEISASPKAVQDIRVGCRQGEKELADGAEMEQLWLLQTRVLLCFYASLGVSHNDAFSEFNELGLIAKEYRLRRDYLRRSRLLRLYTWEEWIERESIKRLLCSIFIESNLLLILYDYVPGFDTSQDLDIEVLEQERLWNAPSAASWETIRQTVIPCVKSIRDVVADMLSGSPDGGNDVPEPYYVSAFTTLVAVHAINVHNWHVSQVSQTLMRGTKTPGCMPDAMLQHSLDALARCHEVLRLSRHNGTEPMWDDPEGPLLFNCEAMLRGAYARLFSDVNLPQRFTILCGSARDKQAALREFVAARQERSSLVTSAVSHIIEAIMVPIKIGHLLVRKTAAFSWSIETAISAWSSCEYRAICFCSFRETRMMDLIYVES</sequence>
<keyword evidence="5" id="KW-0862">Zinc</keyword>
<keyword evidence="4" id="KW-0863">Zinc-finger</keyword>
<dbReference type="InterPro" id="IPR007219">
    <property type="entry name" value="XnlR_reg_dom"/>
</dbReference>
<keyword evidence="6" id="KW-0539">Nucleus</keyword>
<protein>
    <recommendedName>
        <fullName evidence="8">Xylanolytic transcriptional activator regulatory domain-containing protein</fullName>
    </recommendedName>
</protein>
<evidence type="ECO:0000256" key="1">
    <source>
        <dbReference type="ARBA" id="ARBA00004123"/>
    </source>
</evidence>